<dbReference type="GO" id="GO:0020037">
    <property type="term" value="F:heme binding"/>
    <property type="evidence" value="ECO:0007669"/>
    <property type="project" value="InterPro"/>
</dbReference>
<dbReference type="Gene3D" id="3.90.10.10">
    <property type="entry name" value="Cytochrome C3"/>
    <property type="match status" value="1"/>
</dbReference>
<dbReference type="Proteomes" id="UP000266649">
    <property type="component" value="Unassembled WGS sequence"/>
</dbReference>
<feature type="domain" description="Class III cytochrome C" evidence="7">
    <location>
        <begin position="224"/>
        <end position="301"/>
    </location>
</feature>
<evidence type="ECO:0000313" key="8">
    <source>
        <dbReference type="EMBL" id="RID91124.1"/>
    </source>
</evidence>
<dbReference type="GO" id="GO:0009055">
    <property type="term" value="F:electron transfer activity"/>
    <property type="evidence" value="ECO:0007669"/>
    <property type="project" value="InterPro"/>
</dbReference>
<feature type="region of interest" description="Disordered" evidence="6">
    <location>
        <begin position="90"/>
        <end position="109"/>
    </location>
</feature>
<proteinExistence type="predicted"/>
<evidence type="ECO:0000256" key="1">
    <source>
        <dbReference type="ARBA" id="ARBA00022448"/>
    </source>
</evidence>
<protein>
    <recommendedName>
        <fullName evidence="7">Class III cytochrome C domain-containing protein</fullName>
    </recommendedName>
</protein>
<dbReference type="CDD" id="cd08168">
    <property type="entry name" value="Cytochrom_C3"/>
    <property type="match status" value="1"/>
</dbReference>
<dbReference type="InterPro" id="IPR020942">
    <property type="entry name" value="Cyt_c_III_dom"/>
</dbReference>
<comment type="caution">
    <text evidence="8">The sequence shown here is derived from an EMBL/GenBank/DDBJ whole genome shotgun (WGS) entry which is preliminary data.</text>
</comment>
<name>A0A398BN56_9RHOB</name>
<dbReference type="AlphaFoldDB" id="A0A398BN56"/>
<evidence type="ECO:0000259" key="7">
    <source>
        <dbReference type="Pfam" id="PF02085"/>
    </source>
</evidence>
<evidence type="ECO:0000256" key="4">
    <source>
        <dbReference type="ARBA" id="ARBA00022982"/>
    </source>
</evidence>
<evidence type="ECO:0000256" key="6">
    <source>
        <dbReference type="SAM" id="MobiDB-lite"/>
    </source>
</evidence>
<evidence type="ECO:0000256" key="3">
    <source>
        <dbReference type="ARBA" id="ARBA00022723"/>
    </source>
</evidence>
<keyword evidence="4" id="KW-0249">Electron transport</keyword>
<evidence type="ECO:0000256" key="5">
    <source>
        <dbReference type="ARBA" id="ARBA00023004"/>
    </source>
</evidence>
<dbReference type="InterPro" id="IPR036280">
    <property type="entry name" value="Multihaem_cyt_sf"/>
</dbReference>
<sequence length="307" mass="31371">MALGRGVLGFRQCAGVSGIGGSHVSDDPRPAWRLAPARVAGLLDSGCRRSAQLLVSGGRCCGAVLPVAGWSPAYVAGPCRSVASGGAEQPCPHARPSAPASELSWLSQGTPPSGAGLSCRDAAACPARRILFALLVAGGGFDRGCAGLCLWSADLVAFISRAGCGLSGCGRGCGDPVCADPRGNGMKWLLVALFLAGAALVFTGLPTGQPLPDRTARFGGSLAVLPMTFTHQSHFGKPCATCHHEFADNTTGPPCMTCHVTDPKAAPLLEAQFHGLCQGCHIDEHAAGRPSGPTRRCIACHLDDHGF</sequence>
<dbReference type="Pfam" id="PF02085">
    <property type="entry name" value="Cytochrom_CIII"/>
    <property type="match status" value="1"/>
</dbReference>
<dbReference type="EMBL" id="QXXQ01000008">
    <property type="protein sequence ID" value="RID91124.1"/>
    <property type="molecule type" value="Genomic_DNA"/>
</dbReference>
<reference evidence="8 9" key="1">
    <citation type="submission" date="2018-09" db="EMBL/GenBank/DDBJ databases">
        <title>Gemmobacter lutimaris sp. nov., a marine bacterium isolated from tidal flat.</title>
        <authorList>
            <person name="Lee D.W."/>
            <person name="Yoo Y."/>
            <person name="Kim J.-J."/>
            <person name="Kim B.S."/>
        </authorList>
    </citation>
    <scope>NUCLEOTIDE SEQUENCE [LARGE SCALE GENOMIC DNA]</scope>
    <source>
        <strain evidence="8 9">YJ-T1-11</strain>
    </source>
</reference>
<keyword evidence="1" id="KW-0813">Transport</keyword>
<evidence type="ECO:0000256" key="2">
    <source>
        <dbReference type="ARBA" id="ARBA00022617"/>
    </source>
</evidence>
<evidence type="ECO:0000313" key="9">
    <source>
        <dbReference type="Proteomes" id="UP000266649"/>
    </source>
</evidence>
<keyword evidence="3" id="KW-0479">Metal-binding</keyword>
<accession>A0A398BN56</accession>
<keyword evidence="9" id="KW-1185">Reference proteome</keyword>
<keyword evidence="5" id="KW-0408">Iron</keyword>
<dbReference type="SUPFAM" id="SSF48695">
    <property type="entry name" value="Multiheme cytochromes"/>
    <property type="match status" value="1"/>
</dbReference>
<dbReference type="GO" id="GO:0046872">
    <property type="term" value="F:metal ion binding"/>
    <property type="evidence" value="ECO:0007669"/>
    <property type="project" value="UniProtKB-KW"/>
</dbReference>
<gene>
    <name evidence="8" type="ORF">D2N39_14600</name>
</gene>
<keyword evidence="2" id="KW-0349">Heme</keyword>
<organism evidence="8 9">
    <name type="scientific">Gemmobacter lutimaris</name>
    <dbReference type="NCBI Taxonomy" id="2306023"/>
    <lineage>
        <taxon>Bacteria</taxon>
        <taxon>Pseudomonadati</taxon>
        <taxon>Pseudomonadota</taxon>
        <taxon>Alphaproteobacteria</taxon>
        <taxon>Rhodobacterales</taxon>
        <taxon>Paracoccaceae</taxon>
        <taxon>Gemmobacter</taxon>
    </lineage>
</organism>